<keyword evidence="4" id="KW-1185">Reference proteome</keyword>
<reference evidence="5 6" key="1">
    <citation type="submission" date="2025-05" db="UniProtKB">
        <authorList>
            <consortium name="RefSeq"/>
        </authorList>
    </citation>
    <scope>IDENTIFICATION</scope>
</reference>
<dbReference type="RefSeq" id="XP_020652159.2">
    <property type="nucleotide sequence ID" value="XM_020796500.2"/>
</dbReference>
<dbReference type="AlphaFoldDB" id="A0A6J0TX26"/>
<dbReference type="Proteomes" id="UP001652642">
    <property type="component" value="Chromosome 5"/>
</dbReference>
<dbReference type="PANTHER" id="PTHR15718">
    <property type="entry name" value="G PROTEIN-REGULATED INDUCER OF NEURITE OUTGROWTH C-TERMINAL DOMAIN-CONTAINING PROTEIN"/>
    <property type="match status" value="1"/>
</dbReference>
<comment type="function">
    <text evidence="1">May be involved in neurite outgrowth.</text>
</comment>
<feature type="compositionally biased region" description="Basic and acidic residues" evidence="2">
    <location>
        <begin position="73"/>
        <end position="83"/>
    </location>
</feature>
<gene>
    <name evidence="5 6" type="primary">GPRIN3</name>
</gene>
<sequence>MGTVPDPLRSAKLALIAASEEENGLEELKSPKHQQKQASIERSSNGYPFSAKVQPAGEHSFDMNHGTEASMPRGEHHCGRDISKSPVFSPGSSSLSKEDRLAAAEPVKNSRQEGNNGCNAKKQALTDSHILMNTAIKDPSAQEDCKIVQSGTGGSLCSQVDDKTIPSSVGVGGVMENKTHNNNSSLLPTPQGAQQVAPTAKETVTGSSHPEKTQVPPLAKEMGLVSDHGLKANVCLDAELRDTKNASSYPSVRTVQEPLPKSNLERSPQTLSHNETAEEALPEVLKFKDTGTMTVQLESRPAEGETISRSLQDAEVQAVASVESRSASTSPSILAAFLRENMPSEAKQKQEQLHIIYRGASGKEHSEIMDNLAVLGQTAPSTGILPKVRIQAPAGAEKWSGAQAVTLQVDLAGKQDAACLSLLDNSEHPCPAASGSTQEISVKGMEVQIADGARSPGSIAQQLLDPSALQNTKPVCQISAHASDQPVVPPQPANLETKLPPCSALSEISSKHQNLGPSATENQLAPLSCPRILELAKPLVTNATESNQQNQPQIKTLGDVEMGPTGFHVGAKSKTEGTVIHFGPKEQKMNAIGVPAGPQTVGVPVTLQTGQDISPGDNQEVEALPGQKLAAGRPESELSSNSALGLLAKIGAKGKESKLAVPAAASSVQPVPSPCKKKKEIKPVPFTKGHVKQSKHVRDVVWDEQGMTWEVYGASLDPESLGVAIQNHLQRQIREHEKLIKAQSAQTRKSISSDTSSNKKLKGRQHNVFRSMLQNFRRPNCCVRPTASSVLD</sequence>
<feature type="region of interest" description="Disordered" evidence="2">
    <location>
        <begin position="21"/>
        <end position="120"/>
    </location>
</feature>
<feature type="compositionally biased region" description="Low complexity" evidence="2">
    <location>
        <begin position="84"/>
        <end position="95"/>
    </location>
</feature>
<evidence type="ECO:0000256" key="1">
    <source>
        <dbReference type="ARBA" id="ARBA00002358"/>
    </source>
</evidence>
<dbReference type="RefSeq" id="XP_020652158.2">
    <property type="nucleotide sequence ID" value="XM_020796499.2"/>
</dbReference>
<dbReference type="InterPro" id="IPR032745">
    <property type="entry name" value="GRIN_C"/>
</dbReference>
<dbReference type="GO" id="GO:0005886">
    <property type="term" value="C:plasma membrane"/>
    <property type="evidence" value="ECO:0007669"/>
    <property type="project" value="TreeGrafter"/>
</dbReference>
<proteinExistence type="predicted"/>
<feature type="compositionally biased region" description="Polar residues" evidence="2">
    <location>
        <begin position="36"/>
        <end position="47"/>
    </location>
</feature>
<organism evidence="4 5">
    <name type="scientific">Pogona vitticeps</name>
    <name type="common">central bearded dragon</name>
    <dbReference type="NCBI Taxonomy" id="103695"/>
    <lineage>
        <taxon>Eukaryota</taxon>
        <taxon>Metazoa</taxon>
        <taxon>Chordata</taxon>
        <taxon>Craniata</taxon>
        <taxon>Vertebrata</taxon>
        <taxon>Euteleostomi</taxon>
        <taxon>Lepidosauria</taxon>
        <taxon>Squamata</taxon>
        <taxon>Bifurcata</taxon>
        <taxon>Unidentata</taxon>
        <taxon>Episquamata</taxon>
        <taxon>Toxicofera</taxon>
        <taxon>Iguania</taxon>
        <taxon>Acrodonta</taxon>
        <taxon>Agamidae</taxon>
        <taxon>Amphibolurinae</taxon>
        <taxon>Pogona</taxon>
    </lineage>
</organism>
<feature type="domain" description="G protein-regulated inducer of neurite outgrowth C-terminal" evidence="3">
    <location>
        <begin position="686"/>
        <end position="786"/>
    </location>
</feature>
<dbReference type="InterPro" id="IPR026646">
    <property type="entry name" value="GPRIN2-like/GPRIN3"/>
</dbReference>
<evidence type="ECO:0000259" key="3">
    <source>
        <dbReference type="Pfam" id="PF15235"/>
    </source>
</evidence>
<evidence type="ECO:0000313" key="4">
    <source>
        <dbReference type="Proteomes" id="UP001652642"/>
    </source>
</evidence>
<dbReference type="Pfam" id="PF15235">
    <property type="entry name" value="GRIN_C"/>
    <property type="match status" value="1"/>
</dbReference>
<dbReference type="GO" id="GO:0031175">
    <property type="term" value="P:neuron projection development"/>
    <property type="evidence" value="ECO:0007669"/>
    <property type="project" value="TreeGrafter"/>
</dbReference>
<dbReference type="CTD" id="285513"/>
<dbReference type="OrthoDB" id="10049175at2759"/>
<evidence type="ECO:0000256" key="2">
    <source>
        <dbReference type="SAM" id="MobiDB-lite"/>
    </source>
</evidence>
<feature type="region of interest" description="Disordered" evidence="2">
    <location>
        <begin position="741"/>
        <end position="765"/>
    </location>
</feature>
<accession>A0A6J0TX26</accession>
<feature type="compositionally biased region" description="Polar residues" evidence="2">
    <location>
        <begin position="743"/>
        <end position="758"/>
    </location>
</feature>
<protein>
    <submittedName>
        <fullName evidence="5 6">G protein-regulated inducer of neurite outgrowth 3 isoform X1</fullName>
    </submittedName>
</protein>
<feature type="region of interest" description="Disordered" evidence="2">
    <location>
        <begin position="247"/>
        <end position="272"/>
    </location>
</feature>
<evidence type="ECO:0000313" key="5">
    <source>
        <dbReference type="RefSeq" id="XP_020652158.2"/>
    </source>
</evidence>
<name>A0A6J0TX26_9SAUR</name>
<dbReference type="PANTHER" id="PTHR15718:SF6">
    <property type="entry name" value="G PROTEIN-REGULATED INDUCER OF NEURITE OUTGROWTH 3"/>
    <property type="match status" value="1"/>
</dbReference>
<evidence type="ECO:0000313" key="6">
    <source>
        <dbReference type="RefSeq" id="XP_020652159.2"/>
    </source>
</evidence>
<dbReference type="GeneID" id="110080520"/>
<dbReference type="KEGG" id="pvt:110080520"/>